<dbReference type="SMART" id="SM00014">
    <property type="entry name" value="acidPPc"/>
    <property type="match status" value="1"/>
</dbReference>
<organism evidence="3 4">
    <name type="scientific">Solitalea longa</name>
    <dbReference type="NCBI Taxonomy" id="2079460"/>
    <lineage>
        <taxon>Bacteria</taxon>
        <taxon>Pseudomonadati</taxon>
        <taxon>Bacteroidota</taxon>
        <taxon>Sphingobacteriia</taxon>
        <taxon>Sphingobacteriales</taxon>
        <taxon>Sphingobacteriaceae</taxon>
        <taxon>Solitalea</taxon>
    </lineage>
</organism>
<proteinExistence type="predicted"/>
<dbReference type="SUPFAM" id="SSF48317">
    <property type="entry name" value="Acid phosphatase/Vanadium-dependent haloperoxidase"/>
    <property type="match status" value="1"/>
</dbReference>
<feature type="domain" description="Phosphatidic acid phosphatase type 2/haloperoxidase" evidence="2">
    <location>
        <begin position="61"/>
        <end position="178"/>
    </location>
</feature>
<dbReference type="RefSeq" id="WP_103789571.1">
    <property type="nucleotide sequence ID" value="NZ_PQVF01000008.1"/>
</dbReference>
<evidence type="ECO:0000256" key="1">
    <source>
        <dbReference type="SAM" id="Phobius"/>
    </source>
</evidence>
<dbReference type="InterPro" id="IPR036938">
    <property type="entry name" value="PAP2/HPO_sf"/>
</dbReference>
<sequence length="191" mass="21693">MLEQLNSIDQKAFFFVNSDLSNSFFDWLMPLMRLPAFWAPLYLFLIIFFIKEYKNKGLWLIAFLLLTFAIADFVSASIIKEYFQRLRPCNDPALFGLVKLRLSRCGGGFSFVSSHASNHFAIAVFLISTFYQRWKWVLPAALLWAALVCFAQVYVGVHYPFDVTCGGIFGASVGYGVSKLRKSLVPIDGIN</sequence>
<keyword evidence="1" id="KW-0472">Membrane</keyword>
<gene>
    <name evidence="3" type="ORF">C3K47_12985</name>
</gene>
<accession>A0A2S5A1F9</accession>
<keyword evidence="1" id="KW-0812">Transmembrane</keyword>
<comment type="caution">
    <text evidence="3">The sequence shown here is derived from an EMBL/GenBank/DDBJ whole genome shotgun (WGS) entry which is preliminary data.</text>
</comment>
<evidence type="ECO:0000313" key="4">
    <source>
        <dbReference type="Proteomes" id="UP000236893"/>
    </source>
</evidence>
<evidence type="ECO:0000259" key="2">
    <source>
        <dbReference type="SMART" id="SM00014"/>
    </source>
</evidence>
<name>A0A2S5A1F9_9SPHI</name>
<dbReference type="InterPro" id="IPR000326">
    <property type="entry name" value="PAP2/HPO"/>
</dbReference>
<dbReference type="Gene3D" id="1.20.144.10">
    <property type="entry name" value="Phosphatidic acid phosphatase type 2/haloperoxidase"/>
    <property type="match status" value="2"/>
</dbReference>
<evidence type="ECO:0000313" key="3">
    <source>
        <dbReference type="EMBL" id="POY36107.1"/>
    </source>
</evidence>
<reference evidence="3 4" key="1">
    <citation type="submission" date="2018-01" db="EMBL/GenBank/DDBJ databases">
        <authorList>
            <person name="Gaut B.S."/>
            <person name="Morton B.R."/>
            <person name="Clegg M.T."/>
            <person name="Duvall M.R."/>
        </authorList>
    </citation>
    <scope>NUCLEOTIDE SEQUENCE [LARGE SCALE GENOMIC DNA]</scope>
    <source>
        <strain evidence="3 4">HR-AV</strain>
    </source>
</reference>
<dbReference type="Proteomes" id="UP000236893">
    <property type="component" value="Unassembled WGS sequence"/>
</dbReference>
<feature type="transmembrane region" description="Helical" evidence="1">
    <location>
        <begin position="109"/>
        <end position="129"/>
    </location>
</feature>
<dbReference type="AlphaFoldDB" id="A0A2S5A1F9"/>
<feature type="transmembrane region" description="Helical" evidence="1">
    <location>
        <begin position="57"/>
        <end position="79"/>
    </location>
</feature>
<dbReference type="Pfam" id="PF01569">
    <property type="entry name" value="PAP2"/>
    <property type="match status" value="1"/>
</dbReference>
<keyword evidence="4" id="KW-1185">Reference proteome</keyword>
<feature type="transmembrane region" description="Helical" evidence="1">
    <location>
        <begin position="136"/>
        <end position="155"/>
    </location>
</feature>
<feature type="transmembrane region" description="Helical" evidence="1">
    <location>
        <begin position="27"/>
        <end position="50"/>
    </location>
</feature>
<dbReference type="PANTHER" id="PTHR14969">
    <property type="entry name" value="SPHINGOSINE-1-PHOSPHATE PHOSPHOHYDROLASE"/>
    <property type="match status" value="1"/>
</dbReference>
<keyword evidence="1" id="KW-1133">Transmembrane helix</keyword>
<dbReference type="OrthoDB" id="9789113at2"/>
<dbReference type="PANTHER" id="PTHR14969:SF13">
    <property type="entry name" value="AT30094P"/>
    <property type="match status" value="1"/>
</dbReference>
<dbReference type="EMBL" id="PQVF01000008">
    <property type="protein sequence ID" value="POY36107.1"/>
    <property type="molecule type" value="Genomic_DNA"/>
</dbReference>
<protein>
    <submittedName>
        <fullName evidence="3">Phosphatase PAP2 family protein</fullName>
    </submittedName>
</protein>